<evidence type="ECO:0000313" key="2">
    <source>
        <dbReference type="Proteomes" id="UP000199544"/>
    </source>
</evidence>
<dbReference type="EMBL" id="FNHW01000001">
    <property type="protein sequence ID" value="SDN06967.1"/>
    <property type="molecule type" value="Genomic_DNA"/>
</dbReference>
<dbReference type="Gene3D" id="3.30.2130.10">
    <property type="entry name" value="VC0802-like"/>
    <property type="match status" value="1"/>
</dbReference>
<dbReference type="Proteomes" id="UP000199544">
    <property type="component" value="Unassembled WGS sequence"/>
</dbReference>
<keyword evidence="2" id="KW-1185">Reference proteome</keyword>
<dbReference type="OrthoDB" id="2987322at2"/>
<evidence type="ECO:0000313" key="1">
    <source>
        <dbReference type="EMBL" id="SDN06967.1"/>
    </source>
</evidence>
<dbReference type="AlphaFoldDB" id="A0A1G9YDA9"/>
<evidence type="ECO:0008006" key="3">
    <source>
        <dbReference type="Google" id="ProtNLM"/>
    </source>
</evidence>
<reference evidence="2" key="1">
    <citation type="submission" date="2016-10" db="EMBL/GenBank/DDBJ databases">
        <authorList>
            <person name="Varghese N."/>
            <person name="Submissions S."/>
        </authorList>
    </citation>
    <scope>NUCLEOTIDE SEQUENCE [LARGE SCALE GENOMIC DNA]</scope>
    <source>
        <strain evidence="2">CGMCC 1.6854</strain>
    </source>
</reference>
<accession>A0A1G9YDA9</accession>
<protein>
    <recommendedName>
        <fullName evidence="3">ACT domain-containing protein</fullName>
    </recommendedName>
</protein>
<gene>
    <name evidence="1" type="ORF">SAMN04488137_3353</name>
</gene>
<dbReference type="RefSeq" id="WP_090236110.1">
    <property type="nucleotide sequence ID" value="NZ_FNHW01000001.1"/>
</dbReference>
<proteinExistence type="predicted"/>
<name>A0A1G9YDA9_9BACL</name>
<organism evidence="1 2">
    <name type="scientific">Fictibacillus solisalsi</name>
    <dbReference type="NCBI Taxonomy" id="459525"/>
    <lineage>
        <taxon>Bacteria</taxon>
        <taxon>Bacillati</taxon>
        <taxon>Bacillota</taxon>
        <taxon>Bacilli</taxon>
        <taxon>Bacillales</taxon>
        <taxon>Fictibacillaceae</taxon>
        <taxon>Fictibacillus</taxon>
    </lineage>
</organism>
<sequence length="146" mass="16680">MRNGLKYNIRNQFMIIVDDRTLARLLRRLALNGININGFQEYKTPNNQNIFRFVVGKTAGENNSELLIVRDILQNLQVHWQEKQVIQILEISSGAPGQLGIIYGALWCKVKIEAIYFGEDTKLFLDVSANQNALYILSAPELKLCK</sequence>